<keyword evidence="16" id="KW-1185">Reference proteome</keyword>
<evidence type="ECO:0000256" key="6">
    <source>
        <dbReference type="ARBA" id="ARBA00022723"/>
    </source>
</evidence>
<evidence type="ECO:0000256" key="14">
    <source>
        <dbReference type="SAM" id="MobiDB-lite"/>
    </source>
</evidence>
<dbReference type="GO" id="GO:0004497">
    <property type="term" value="F:monooxygenase activity"/>
    <property type="evidence" value="ECO:0007669"/>
    <property type="project" value="UniProtKB-KW"/>
</dbReference>
<dbReference type="PRINTS" id="PR00385">
    <property type="entry name" value="P450"/>
</dbReference>
<evidence type="ECO:0000256" key="3">
    <source>
        <dbReference type="ARBA" id="ARBA00010617"/>
    </source>
</evidence>
<sequence>MSVSMSRKSGSSSGGDTNSTPSGSLRSCSAFTVPGCTTLGVRGVLGVALRVAPRAPGESLRAAPGSPDAARGVAAGTVGGDVLLVFAPPGPQRKLVHQKEPDFIEVLLSHQHEYGLTRDHLKALLIDIVFGGTDTSYLVLEFVMAELVRNPQAMSKLQDEVRHSVHKGQEMVTEDDLTGMNYLKVVIKETLRLHPPAPLLAPHHSMTDVHIDGYTVPANIPILINAWTLGRDATVWEDAEDFKPERFMDTGNDADINFKGNDFQFIPFGAGRRICPGMNFAISTLEIMLANLVYRFNWEVPAAMEKASVDMTEVFWLTVHRKEKLHLVPQMFCV</sequence>
<evidence type="ECO:0000256" key="13">
    <source>
        <dbReference type="RuleBase" id="RU000461"/>
    </source>
</evidence>
<comment type="cofactor">
    <cofactor evidence="1 12">
        <name>heme</name>
        <dbReference type="ChEBI" id="CHEBI:30413"/>
    </cofactor>
</comment>
<protein>
    <submittedName>
        <fullName evidence="15">Uncharacterized protein</fullName>
    </submittedName>
</protein>
<dbReference type="InterPro" id="IPR050193">
    <property type="entry name" value="Cytochrome_P450_71"/>
</dbReference>
<comment type="caution">
    <text evidence="15">The sequence shown here is derived from an EMBL/GenBank/DDBJ whole genome shotgun (WGS) entry which is preliminary data.</text>
</comment>
<dbReference type="GO" id="GO:0020037">
    <property type="term" value="F:heme binding"/>
    <property type="evidence" value="ECO:0007669"/>
    <property type="project" value="InterPro"/>
</dbReference>
<reference evidence="15" key="1">
    <citation type="journal article" date="2018" name="DNA Res.">
        <title>Multiple hybrid de novo genome assembly of finger millet, an orphan allotetraploid crop.</title>
        <authorList>
            <person name="Hatakeyama M."/>
            <person name="Aluri S."/>
            <person name="Balachadran M.T."/>
            <person name="Sivarajan S.R."/>
            <person name="Patrignani A."/>
            <person name="Gruter S."/>
            <person name="Poveda L."/>
            <person name="Shimizu-Inatsugi R."/>
            <person name="Baeten J."/>
            <person name="Francoijs K.J."/>
            <person name="Nataraja K.N."/>
            <person name="Reddy Y.A.N."/>
            <person name="Phadnis S."/>
            <person name="Ravikumar R.L."/>
            <person name="Schlapbach R."/>
            <person name="Sreeman S.M."/>
            <person name="Shimizu K.K."/>
        </authorList>
    </citation>
    <scope>NUCLEOTIDE SEQUENCE</scope>
</reference>
<dbReference type="Pfam" id="PF00067">
    <property type="entry name" value="p450"/>
    <property type="match status" value="1"/>
</dbReference>
<evidence type="ECO:0000256" key="5">
    <source>
        <dbReference type="ARBA" id="ARBA00022692"/>
    </source>
</evidence>
<dbReference type="SUPFAM" id="SSF48264">
    <property type="entry name" value="Cytochrome P450"/>
    <property type="match status" value="1"/>
</dbReference>
<name>A0AAV5EA16_ELECO</name>
<comment type="subcellular location">
    <subcellularLocation>
        <location evidence="2">Membrane</location>
        <topology evidence="2">Single-pass membrane protein</topology>
    </subcellularLocation>
</comment>
<dbReference type="PROSITE" id="PS00086">
    <property type="entry name" value="CYTOCHROME_P450"/>
    <property type="match status" value="1"/>
</dbReference>
<evidence type="ECO:0000256" key="9">
    <source>
        <dbReference type="ARBA" id="ARBA00023004"/>
    </source>
</evidence>
<evidence type="ECO:0000256" key="11">
    <source>
        <dbReference type="ARBA" id="ARBA00023136"/>
    </source>
</evidence>
<reference evidence="15" key="2">
    <citation type="submission" date="2021-12" db="EMBL/GenBank/DDBJ databases">
        <title>Resequencing data analysis of finger millet.</title>
        <authorList>
            <person name="Hatakeyama M."/>
            <person name="Aluri S."/>
            <person name="Balachadran M.T."/>
            <person name="Sivarajan S.R."/>
            <person name="Poveda L."/>
            <person name="Shimizu-Inatsugi R."/>
            <person name="Schlapbach R."/>
            <person name="Sreeman S.M."/>
            <person name="Shimizu K.K."/>
        </authorList>
    </citation>
    <scope>NUCLEOTIDE SEQUENCE</scope>
</reference>
<dbReference type="InterPro" id="IPR002401">
    <property type="entry name" value="Cyt_P450_E_grp-I"/>
</dbReference>
<dbReference type="InterPro" id="IPR001128">
    <property type="entry name" value="Cyt_P450"/>
</dbReference>
<feature type="region of interest" description="Disordered" evidence="14">
    <location>
        <begin position="1"/>
        <end position="27"/>
    </location>
</feature>
<feature type="compositionally biased region" description="Low complexity" evidence="14">
    <location>
        <begin position="1"/>
        <end position="24"/>
    </location>
</feature>
<evidence type="ECO:0000256" key="10">
    <source>
        <dbReference type="ARBA" id="ARBA00023033"/>
    </source>
</evidence>
<dbReference type="PANTHER" id="PTHR47956">
    <property type="entry name" value="CYTOCHROME P450 71B11-RELATED"/>
    <property type="match status" value="1"/>
</dbReference>
<evidence type="ECO:0000256" key="12">
    <source>
        <dbReference type="PIRSR" id="PIRSR602401-1"/>
    </source>
</evidence>
<dbReference type="InterPro" id="IPR036396">
    <property type="entry name" value="Cyt_P450_sf"/>
</dbReference>
<evidence type="ECO:0000256" key="2">
    <source>
        <dbReference type="ARBA" id="ARBA00004167"/>
    </source>
</evidence>
<dbReference type="FunFam" id="1.10.630.10:FF:000126">
    <property type="entry name" value="Predicted protein"/>
    <property type="match status" value="1"/>
</dbReference>
<feature type="binding site" description="axial binding residue" evidence="12">
    <location>
        <position position="275"/>
    </location>
    <ligand>
        <name>heme</name>
        <dbReference type="ChEBI" id="CHEBI:30413"/>
    </ligand>
    <ligandPart>
        <name>Fe</name>
        <dbReference type="ChEBI" id="CHEBI:18248"/>
    </ligandPart>
</feature>
<keyword evidence="10 13" id="KW-0503">Monooxygenase</keyword>
<dbReference type="GO" id="GO:0016020">
    <property type="term" value="C:membrane"/>
    <property type="evidence" value="ECO:0007669"/>
    <property type="project" value="UniProtKB-SubCell"/>
</dbReference>
<keyword evidence="4 12" id="KW-0349">Heme</keyword>
<dbReference type="PANTHER" id="PTHR47956:SF138">
    <property type="entry name" value="CYTOCHROME P450"/>
    <property type="match status" value="1"/>
</dbReference>
<dbReference type="InterPro" id="IPR017972">
    <property type="entry name" value="Cyt_P450_CS"/>
</dbReference>
<evidence type="ECO:0000256" key="1">
    <source>
        <dbReference type="ARBA" id="ARBA00001971"/>
    </source>
</evidence>
<keyword evidence="6 12" id="KW-0479">Metal-binding</keyword>
<keyword evidence="11" id="KW-0472">Membrane</keyword>
<evidence type="ECO:0000256" key="7">
    <source>
        <dbReference type="ARBA" id="ARBA00022989"/>
    </source>
</evidence>
<keyword evidence="8 13" id="KW-0560">Oxidoreductase</keyword>
<proteinExistence type="inferred from homology"/>
<evidence type="ECO:0000256" key="4">
    <source>
        <dbReference type="ARBA" id="ARBA00022617"/>
    </source>
</evidence>
<gene>
    <name evidence="15" type="primary">gb06917</name>
    <name evidence="15" type="ORF">PR202_gb06917</name>
</gene>
<dbReference type="AlphaFoldDB" id="A0AAV5EA16"/>
<keyword evidence="7" id="KW-1133">Transmembrane helix</keyword>
<accession>A0AAV5EA16</accession>
<evidence type="ECO:0000256" key="8">
    <source>
        <dbReference type="ARBA" id="ARBA00023002"/>
    </source>
</evidence>
<dbReference type="GO" id="GO:0005506">
    <property type="term" value="F:iron ion binding"/>
    <property type="evidence" value="ECO:0007669"/>
    <property type="project" value="InterPro"/>
</dbReference>
<comment type="similarity">
    <text evidence="3 13">Belongs to the cytochrome P450 family.</text>
</comment>
<evidence type="ECO:0000313" key="16">
    <source>
        <dbReference type="Proteomes" id="UP001054889"/>
    </source>
</evidence>
<dbReference type="Proteomes" id="UP001054889">
    <property type="component" value="Unassembled WGS sequence"/>
</dbReference>
<dbReference type="Gene3D" id="1.10.630.10">
    <property type="entry name" value="Cytochrome P450"/>
    <property type="match status" value="1"/>
</dbReference>
<evidence type="ECO:0000313" key="15">
    <source>
        <dbReference type="EMBL" id="GJN19622.1"/>
    </source>
</evidence>
<dbReference type="GO" id="GO:0016705">
    <property type="term" value="F:oxidoreductase activity, acting on paired donors, with incorporation or reduction of molecular oxygen"/>
    <property type="evidence" value="ECO:0007669"/>
    <property type="project" value="InterPro"/>
</dbReference>
<organism evidence="15 16">
    <name type="scientific">Eleusine coracana subsp. coracana</name>
    <dbReference type="NCBI Taxonomy" id="191504"/>
    <lineage>
        <taxon>Eukaryota</taxon>
        <taxon>Viridiplantae</taxon>
        <taxon>Streptophyta</taxon>
        <taxon>Embryophyta</taxon>
        <taxon>Tracheophyta</taxon>
        <taxon>Spermatophyta</taxon>
        <taxon>Magnoliopsida</taxon>
        <taxon>Liliopsida</taxon>
        <taxon>Poales</taxon>
        <taxon>Poaceae</taxon>
        <taxon>PACMAD clade</taxon>
        <taxon>Chloridoideae</taxon>
        <taxon>Cynodonteae</taxon>
        <taxon>Eleusininae</taxon>
        <taxon>Eleusine</taxon>
    </lineage>
</organism>
<dbReference type="PRINTS" id="PR00463">
    <property type="entry name" value="EP450I"/>
</dbReference>
<keyword evidence="5" id="KW-0812">Transmembrane</keyword>
<dbReference type="EMBL" id="BQKI01000074">
    <property type="protein sequence ID" value="GJN19622.1"/>
    <property type="molecule type" value="Genomic_DNA"/>
</dbReference>
<keyword evidence="9 12" id="KW-0408">Iron</keyword>